<gene>
    <name evidence="1" type="ORF">GCM10025791_35430</name>
</gene>
<organism evidence="1 2">
    <name type="scientific">Halioxenophilus aromaticivorans</name>
    <dbReference type="NCBI Taxonomy" id="1306992"/>
    <lineage>
        <taxon>Bacteria</taxon>
        <taxon>Pseudomonadati</taxon>
        <taxon>Pseudomonadota</taxon>
        <taxon>Gammaproteobacteria</taxon>
        <taxon>Alteromonadales</taxon>
        <taxon>Alteromonadaceae</taxon>
        <taxon>Halioxenophilus</taxon>
    </lineage>
</organism>
<dbReference type="PANTHER" id="PTHR34846">
    <property type="entry name" value="4-CARBOXYMUCONOLACTONE DECARBOXYLASE FAMILY PROTEIN (AFU_ORTHOLOGUE AFUA_6G11590)"/>
    <property type="match status" value="1"/>
</dbReference>
<dbReference type="SUPFAM" id="SSF69118">
    <property type="entry name" value="AhpD-like"/>
    <property type="match status" value="1"/>
</dbReference>
<keyword evidence="2" id="KW-1185">Reference proteome</keyword>
<comment type="caution">
    <text evidence="1">The sequence shown here is derived from an EMBL/GenBank/DDBJ whole genome shotgun (WGS) entry which is preliminary data.</text>
</comment>
<protein>
    <recommendedName>
        <fullName evidence="3">Carboxymuconolactone decarboxylase family protein</fullName>
    </recommendedName>
</protein>
<sequence length="112" mass="12585">MLSARERELARLRVSAITQCQACQLARKSDQVTEEDIACLRADDERFTPREQLAIRFAETFAHDHTALDDEMYQSLGAQFSDPEIAELHLFCGLMLAGGRVTYALQAYEASS</sequence>
<dbReference type="Gene3D" id="1.20.1290.10">
    <property type="entry name" value="AhpD-like"/>
    <property type="match status" value="1"/>
</dbReference>
<evidence type="ECO:0000313" key="1">
    <source>
        <dbReference type="EMBL" id="GAA4951763.1"/>
    </source>
</evidence>
<dbReference type="InterPro" id="IPR029032">
    <property type="entry name" value="AhpD-like"/>
</dbReference>
<dbReference type="Proteomes" id="UP001409585">
    <property type="component" value="Unassembled WGS sequence"/>
</dbReference>
<reference evidence="2" key="1">
    <citation type="journal article" date="2019" name="Int. J. Syst. Evol. Microbiol.">
        <title>The Global Catalogue of Microorganisms (GCM) 10K type strain sequencing project: providing services to taxonomists for standard genome sequencing and annotation.</title>
        <authorList>
            <consortium name="The Broad Institute Genomics Platform"/>
            <consortium name="The Broad Institute Genome Sequencing Center for Infectious Disease"/>
            <person name="Wu L."/>
            <person name="Ma J."/>
        </authorList>
    </citation>
    <scope>NUCLEOTIDE SEQUENCE [LARGE SCALE GENOMIC DNA]</scope>
    <source>
        <strain evidence="2">JCM 19134</strain>
    </source>
</reference>
<evidence type="ECO:0000313" key="2">
    <source>
        <dbReference type="Proteomes" id="UP001409585"/>
    </source>
</evidence>
<accession>A0AAV3U6H2</accession>
<dbReference type="AlphaFoldDB" id="A0AAV3U6H2"/>
<evidence type="ECO:0008006" key="3">
    <source>
        <dbReference type="Google" id="ProtNLM"/>
    </source>
</evidence>
<dbReference type="EMBL" id="BAABLX010000029">
    <property type="protein sequence ID" value="GAA4951763.1"/>
    <property type="molecule type" value="Genomic_DNA"/>
</dbReference>
<name>A0AAV3U6H2_9ALTE</name>
<proteinExistence type="predicted"/>
<dbReference type="PANTHER" id="PTHR34846:SF5">
    <property type="entry name" value="CARBOXYMUCONOLACTONE DECARBOXYLASE-LIKE DOMAIN-CONTAINING PROTEIN"/>
    <property type="match status" value="1"/>
</dbReference>